<accession>D7KZ38</accession>
<protein>
    <submittedName>
        <fullName evidence="1">Predicted protein</fullName>
    </submittedName>
</protein>
<sequence>MQPGHGPSAKSLFTAQPDHDHAAIKQGHRTLGARPCGHCSPKSFIQKAEFCRRKP</sequence>
<reference evidence="2" key="1">
    <citation type="journal article" date="2011" name="Nat. Genet.">
        <title>The Arabidopsis lyrata genome sequence and the basis of rapid genome size change.</title>
        <authorList>
            <person name="Hu T.T."/>
            <person name="Pattyn P."/>
            <person name="Bakker E.G."/>
            <person name="Cao J."/>
            <person name="Cheng J.-F."/>
            <person name="Clark R.M."/>
            <person name="Fahlgren N."/>
            <person name="Fawcett J.A."/>
            <person name="Grimwood J."/>
            <person name="Gundlach H."/>
            <person name="Haberer G."/>
            <person name="Hollister J.D."/>
            <person name="Ossowski S."/>
            <person name="Ottilar R.P."/>
            <person name="Salamov A.A."/>
            <person name="Schneeberger K."/>
            <person name="Spannagl M."/>
            <person name="Wang X."/>
            <person name="Yang L."/>
            <person name="Nasrallah M.E."/>
            <person name="Bergelson J."/>
            <person name="Carrington J.C."/>
            <person name="Gaut B.S."/>
            <person name="Schmutz J."/>
            <person name="Mayer K.F.X."/>
            <person name="Van de Peer Y."/>
            <person name="Grigoriev I.V."/>
            <person name="Nordborg M."/>
            <person name="Weigel D."/>
            <person name="Guo Y.-L."/>
        </authorList>
    </citation>
    <scope>NUCLEOTIDE SEQUENCE [LARGE SCALE GENOMIC DNA]</scope>
    <source>
        <strain evidence="2">cv. MN47</strain>
    </source>
</reference>
<organism evidence="2">
    <name type="scientific">Arabidopsis lyrata subsp. lyrata</name>
    <name type="common">Lyre-leaved rock-cress</name>
    <dbReference type="NCBI Taxonomy" id="81972"/>
    <lineage>
        <taxon>Eukaryota</taxon>
        <taxon>Viridiplantae</taxon>
        <taxon>Streptophyta</taxon>
        <taxon>Embryophyta</taxon>
        <taxon>Tracheophyta</taxon>
        <taxon>Spermatophyta</taxon>
        <taxon>Magnoliopsida</taxon>
        <taxon>eudicotyledons</taxon>
        <taxon>Gunneridae</taxon>
        <taxon>Pentapetalae</taxon>
        <taxon>rosids</taxon>
        <taxon>malvids</taxon>
        <taxon>Brassicales</taxon>
        <taxon>Brassicaceae</taxon>
        <taxon>Camelineae</taxon>
        <taxon>Arabidopsis</taxon>
    </lineage>
</organism>
<evidence type="ECO:0000313" key="2">
    <source>
        <dbReference type="Proteomes" id="UP000008694"/>
    </source>
</evidence>
<name>D7KZ38_ARALL</name>
<dbReference type="AlphaFoldDB" id="D7KZ38"/>
<gene>
    <name evidence="1" type="ORF">ARALYDRAFT_893844</name>
</gene>
<evidence type="ECO:0000313" key="1">
    <source>
        <dbReference type="EMBL" id="EFH63045.1"/>
    </source>
</evidence>
<dbReference type="EMBL" id="GL348714">
    <property type="protein sequence ID" value="EFH63045.1"/>
    <property type="molecule type" value="Genomic_DNA"/>
</dbReference>
<dbReference type="HOGENOM" id="CLU_3035065_0_0_1"/>
<proteinExistence type="predicted"/>
<keyword evidence="2" id="KW-1185">Reference proteome</keyword>
<dbReference type="Gramene" id="scaffold_200918.1">
    <property type="protein sequence ID" value="scaffold_200918.1"/>
    <property type="gene ID" value="scaffold_200918.1"/>
</dbReference>
<dbReference type="Proteomes" id="UP000008694">
    <property type="component" value="Unassembled WGS sequence"/>
</dbReference>